<reference evidence="2 3" key="1">
    <citation type="submission" date="2016-10" db="EMBL/GenBank/DDBJ databases">
        <authorList>
            <person name="de Groot N.N."/>
        </authorList>
    </citation>
    <scope>NUCLEOTIDE SEQUENCE [LARGE SCALE GENOMIC DNA]</scope>
    <source>
        <strain evidence="2 3">CGMCC 4.5598</strain>
    </source>
</reference>
<dbReference type="STRING" id="568860.SAMN05421811_111194"/>
<name>A0A1I0L4E2_9ACTN</name>
<dbReference type="AlphaFoldDB" id="A0A1I0L4E2"/>
<evidence type="ECO:0000313" key="2">
    <source>
        <dbReference type="EMBL" id="SEU33545.1"/>
    </source>
</evidence>
<sequence length="365" mass="39650">MWRKGYFREKGIDMWIRGTARLTAVALLGIEITIIASASAAAAASHPGGTQAASGTTDTETRYGAPQPEQPAILTALADVPRSRVDRAALGRLQQHLEGLDGHGRPPHGDARLPQGDAWVPQRDAWVPQRDLGFARTAGERPPWLIAEDGYREHSDEQASTEAGAQTDSQTGPQMGAPFGDEQTGRALAEALSNPVRTGVVRMPRAHRHVVHNRARVLDKQAQVDLTRVLPRQAAIRMSHATADGLLKVAGLRTKSTGNCTDKHHHHCTSLDRVRTGTVARIIQLKQESHCPILVTGGTEDGHAPGQYSHGNGYKLDISHNSCIDQYITKNSKKSGVRGDGARLYRSPSGTTFADEVDHWDILFR</sequence>
<feature type="compositionally biased region" description="Polar residues" evidence="1">
    <location>
        <begin position="158"/>
        <end position="173"/>
    </location>
</feature>
<dbReference type="EMBL" id="FOHX01000011">
    <property type="protein sequence ID" value="SEU33545.1"/>
    <property type="molecule type" value="Genomic_DNA"/>
</dbReference>
<gene>
    <name evidence="2" type="ORF">SAMN05421811_111194</name>
</gene>
<accession>A0A1I0L4E2</accession>
<feature type="region of interest" description="Disordered" evidence="1">
    <location>
        <begin position="152"/>
        <end position="181"/>
    </location>
</feature>
<protein>
    <submittedName>
        <fullName evidence="2">Uncharacterized protein</fullName>
    </submittedName>
</protein>
<feature type="region of interest" description="Disordered" evidence="1">
    <location>
        <begin position="45"/>
        <end position="69"/>
    </location>
</feature>
<evidence type="ECO:0000313" key="3">
    <source>
        <dbReference type="Proteomes" id="UP000199361"/>
    </source>
</evidence>
<dbReference type="Proteomes" id="UP000199361">
    <property type="component" value="Unassembled WGS sequence"/>
</dbReference>
<proteinExistence type="predicted"/>
<keyword evidence="3" id="KW-1185">Reference proteome</keyword>
<evidence type="ECO:0000256" key="1">
    <source>
        <dbReference type="SAM" id="MobiDB-lite"/>
    </source>
</evidence>
<organism evidence="2 3">
    <name type="scientific">Nonomuraea wenchangensis</name>
    <dbReference type="NCBI Taxonomy" id="568860"/>
    <lineage>
        <taxon>Bacteria</taxon>
        <taxon>Bacillati</taxon>
        <taxon>Actinomycetota</taxon>
        <taxon>Actinomycetes</taxon>
        <taxon>Streptosporangiales</taxon>
        <taxon>Streptosporangiaceae</taxon>
        <taxon>Nonomuraea</taxon>
    </lineage>
</organism>